<dbReference type="OrthoDB" id="9799862at2"/>
<protein>
    <submittedName>
        <fullName evidence="1">Flagellar protein FlbD</fullName>
    </submittedName>
</protein>
<dbReference type="Pfam" id="PF06289">
    <property type="entry name" value="FlbD"/>
    <property type="match status" value="1"/>
</dbReference>
<keyword evidence="1" id="KW-0282">Flagellum</keyword>
<name>R7RRY3_9CLOT</name>
<accession>R7RRY3</accession>
<dbReference type="AlphaFoldDB" id="R7RRY3"/>
<dbReference type="RefSeq" id="WP_018661703.1">
    <property type="nucleotide sequence ID" value="NZ_HF952018.1"/>
</dbReference>
<dbReference type="InterPro" id="IPR009384">
    <property type="entry name" value="SwrD-like"/>
</dbReference>
<dbReference type="eggNOG" id="COG1582">
    <property type="taxonomic scope" value="Bacteria"/>
</dbReference>
<dbReference type="PANTHER" id="PTHR39185">
    <property type="entry name" value="SWARMING MOTILITY PROTEIN SWRD"/>
    <property type="match status" value="1"/>
</dbReference>
<proteinExistence type="predicted"/>
<keyword evidence="1" id="KW-0969">Cilium</keyword>
<comment type="caution">
    <text evidence="1">The sequence shown here is derived from an EMBL/GenBank/DDBJ whole genome shotgun (WGS) entry which is preliminary data.</text>
</comment>
<reference evidence="1" key="1">
    <citation type="submission" date="2013-03" db="EMBL/GenBank/DDBJ databases">
        <title>Draft genome sequence of the hydrogen-ethanol-producing anaerobic alkalithermophilic Caloramator celere.</title>
        <authorList>
            <person name="Ciranna A."/>
            <person name="Larjo A."/>
            <person name="Kivisto A."/>
            <person name="Santala V."/>
            <person name="Roos C."/>
            <person name="Karp M."/>
        </authorList>
    </citation>
    <scope>NUCLEOTIDE SEQUENCE [LARGE SCALE GENOMIC DNA]</scope>
    <source>
        <strain evidence="1">DSM 8682</strain>
    </source>
</reference>
<keyword evidence="2" id="KW-1185">Reference proteome</keyword>
<dbReference type="Proteomes" id="UP000014923">
    <property type="component" value="Unassembled WGS sequence"/>
</dbReference>
<dbReference type="EMBL" id="CAVN010000093">
    <property type="protein sequence ID" value="CDF58013.1"/>
    <property type="molecule type" value="Genomic_DNA"/>
</dbReference>
<gene>
    <name evidence="1" type="ORF">TCEL_01927</name>
</gene>
<keyword evidence="1" id="KW-0966">Cell projection</keyword>
<dbReference type="HOGENOM" id="CLU_173020_2_0_9"/>
<evidence type="ECO:0000313" key="2">
    <source>
        <dbReference type="Proteomes" id="UP000014923"/>
    </source>
</evidence>
<dbReference type="PANTHER" id="PTHR39185:SF1">
    <property type="entry name" value="SWARMING MOTILITY PROTEIN SWRD"/>
    <property type="match status" value="1"/>
</dbReference>
<sequence>MIKLTALNNKEFFLNCDLIEKIESTPDTVITTTTNKKYVVLEKPDVIIQRIINFKREYMLSKPEVLK</sequence>
<organism evidence="1 2">
    <name type="scientific">Thermobrachium celere DSM 8682</name>
    <dbReference type="NCBI Taxonomy" id="941824"/>
    <lineage>
        <taxon>Bacteria</taxon>
        <taxon>Bacillati</taxon>
        <taxon>Bacillota</taxon>
        <taxon>Clostridia</taxon>
        <taxon>Eubacteriales</taxon>
        <taxon>Clostridiaceae</taxon>
        <taxon>Thermobrachium</taxon>
    </lineage>
</organism>
<evidence type="ECO:0000313" key="1">
    <source>
        <dbReference type="EMBL" id="CDF58013.1"/>
    </source>
</evidence>